<proteinExistence type="predicted"/>
<dbReference type="InterPro" id="IPR046235">
    <property type="entry name" value="DUF6268"/>
</dbReference>
<sequence length="343" mass="39398">MKILKLLLGAAAIVCTINLAHAQAPETELLEEYASPGVRGMGKGKGIVIGYERVPQFDITSDAKDPRLQDGSGRVRRHNKFDVKLNAPILNKPQTKLIFGIDYKFEEFNFEDVTPAAYDLYEYLEDKNLQSIGAQVAYLHSIDNRRFYLVRLKGELNGDFTKDDINVDLFDYFKSTVDVAYGWKKSPDYAIGVALQFGYTFGRKSVYPAILYNRTYNDRWGVEAIFPANARVRYNVNDKTLLFAGYRLEGASYNLYVDEGPLSEFGEIELRRTDVKGVLRLEREIYDFLWFGVEGGFRQYYRNRIFDEVGSKDEILDNDLSGAGFVKFEIFVVPPRRFMEKNK</sequence>
<evidence type="ECO:0000313" key="3">
    <source>
        <dbReference type="EMBL" id="NDK56805.1"/>
    </source>
</evidence>
<dbReference type="Pfam" id="PF19783">
    <property type="entry name" value="DUF6268"/>
    <property type="match status" value="1"/>
</dbReference>
<dbReference type="RefSeq" id="WP_162346863.1">
    <property type="nucleotide sequence ID" value="NZ_JAAEAA010000016.1"/>
</dbReference>
<protein>
    <recommendedName>
        <fullName evidence="2">DUF6268 domain-containing protein</fullName>
    </recommendedName>
</protein>
<dbReference type="EMBL" id="JAAEAA010000016">
    <property type="protein sequence ID" value="NDK56805.1"/>
    <property type="molecule type" value="Genomic_DNA"/>
</dbReference>
<reference evidence="3 4" key="1">
    <citation type="submission" date="2020-01" db="EMBL/GenBank/DDBJ databases">
        <authorList>
            <person name="Kim M.K."/>
        </authorList>
    </citation>
    <scope>NUCLEOTIDE SEQUENCE [LARGE SCALE GENOMIC DNA]</scope>
    <source>
        <strain evidence="3 4">BT213</strain>
    </source>
</reference>
<accession>A0A6B2H127</accession>
<evidence type="ECO:0000313" key="4">
    <source>
        <dbReference type="Proteomes" id="UP000478546"/>
    </source>
</evidence>
<keyword evidence="4" id="KW-1185">Reference proteome</keyword>
<evidence type="ECO:0000256" key="1">
    <source>
        <dbReference type="SAM" id="SignalP"/>
    </source>
</evidence>
<dbReference type="Proteomes" id="UP000478546">
    <property type="component" value="Unassembled WGS sequence"/>
</dbReference>
<evidence type="ECO:0000259" key="2">
    <source>
        <dbReference type="Pfam" id="PF19783"/>
    </source>
</evidence>
<feature type="signal peptide" evidence="1">
    <location>
        <begin position="1"/>
        <end position="22"/>
    </location>
</feature>
<comment type="caution">
    <text evidence="3">The sequence shown here is derived from an EMBL/GenBank/DDBJ whole genome shotgun (WGS) entry which is preliminary data.</text>
</comment>
<feature type="domain" description="DUF6268" evidence="2">
    <location>
        <begin position="123"/>
        <end position="258"/>
    </location>
</feature>
<gene>
    <name evidence="3" type="ORF">GWO68_12835</name>
</gene>
<name>A0A6B2H127_9BACT</name>
<feature type="chain" id="PRO_5025467278" description="DUF6268 domain-containing protein" evidence="1">
    <location>
        <begin position="23"/>
        <end position="343"/>
    </location>
</feature>
<keyword evidence="1" id="KW-0732">Signal</keyword>
<organism evidence="3 4">
    <name type="scientific">Pontibacter fetidus</name>
    <dbReference type="NCBI Taxonomy" id="2700082"/>
    <lineage>
        <taxon>Bacteria</taxon>
        <taxon>Pseudomonadati</taxon>
        <taxon>Bacteroidota</taxon>
        <taxon>Cytophagia</taxon>
        <taxon>Cytophagales</taxon>
        <taxon>Hymenobacteraceae</taxon>
        <taxon>Pontibacter</taxon>
    </lineage>
</organism>
<dbReference type="AlphaFoldDB" id="A0A6B2H127"/>